<evidence type="ECO:0000259" key="1">
    <source>
        <dbReference type="Pfam" id="PF06527"/>
    </source>
</evidence>
<evidence type="ECO:0000313" key="2">
    <source>
        <dbReference type="EMBL" id="MCV7388207.1"/>
    </source>
</evidence>
<dbReference type="Proteomes" id="UP001141659">
    <property type="component" value="Unassembled WGS sequence"/>
</dbReference>
<comment type="caution">
    <text evidence="2">The sequence shown here is derived from an EMBL/GenBank/DDBJ whole genome shotgun (WGS) entry which is preliminary data.</text>
</comment>
<dbReference type="InterPro" id="IPR009492">
    <property type="entry name" value="TniQ"/>
</dbReference>
<dbReference type="AlphaFoldDB" id="A0AAW5T107"/>
<protein>
    <submittedName>
        <fullName evidence="2">TniQ family protein</fullName>
    </submittedName>
</protein>
<proteinExistence type="predicted"/>
<dbReference type="EMBL" id="JACKVC010000010">
    <property type="protein sequence ID" value="MCV7388207.1"/>
    <property type="molecule type" value="Genomic_DNA"/>
</dbReference>
<evidence type="ECO:0000313" key="3">
    <source>
        <dbReference type="Proteomes" id="UP001141659"/>
    </source>
</evidence>
<gene>
    <name evidence="2" type="ORF">H5P34_09130</name>
</gene>
<sequence>MQQLVRRCRVSAPANLIMTHPREVRPGTTGRLPARVRLRDGEALDGFLERLATVNDLLPTELLRLLTAPDEAGSPTAAFLMVKPDPLIVERIARLGDVDEESVRRASLLRFGAGLPFQLENLDPSRRHTYRQVVGQGWFPGLGTQACPMCLGDCGVWELHWRLPIIAACSAHQVFMVTECTACGGRFRTHRRMPLRAFVGREQLCGNSVGSGNCCEYSVLSHKTDDCPPTVLESAQVIQEALSGQQVPMLGALTDPGTYLAEIRHLATLLIHLLAQPRGAGFAPWAEVLHAESAQRAAARGGPRWGFRPPQSAVVRGHALAEAHVILSQTSLGSAVAFLVPWLDCNADQPGGPCTWLLNRSTRTATMERLIRAAVANKHHVGRRLTVVHGSRALTTSSIPQMLDARIFRDIFAPMLGGYERTGRMYASLCIVRAISPVQSWSAAAAMIGMEPEVGVRTARAASGRMRVSPEEFAAAVHRATYLLFPGRDFRRREAVVRALAQDPGTWWENWRTSMSPSRRPTSLPYAIAWMWCEVAQAPEVGPS</sequence>
<accession>A0AAW5T107</accession>
<feature type="domain" description="TniQ" evidence="1">
    <location>
        <begin position="33"/>
        <end position="174"/>
    </location>
</feature>
<organism evidence="2 3">
    <name type="scientific">Mycolicibacterium porcinum</name>
    <dbReference type="NCBI Taxonomy" id="39693"/>
    <lineage>
        <taxon>Bacteria</taxon>
        <taxon>Bacillati</taxon>
        <taxon>Actinomycetota</taxon>
        <taxon>Actinomycetes</taxon>
        <taxon>Mycobacteriales</taxon>
        <taxon>Mycobacteriaceae</taxon>
        <taxon>Mycolicibacterium</taxon>
    </lineage>
</organism>
<reference evidence="2" key="1">
    <citation type="submission" date="2020-07" db="EMBL/GenBank/DDBJ databases">
        <authorList>
            <person name="Pettersson B.M.F."/>
            <person name="Behra P.R.K."/>
            <person name="Ramesh M."/>
            <person name="Das S."/>
            <person name="Dasgupta S."/>
            <person name="Kirsebom L.A."/>
        </authorList>
    </citation>
    <scope>NUCLEOTIDE SEQUENCE</scope>
    <source>
        <strain evidence="2">DSM 44242</strain>
    </source>
</reference>
<dbReference type="Pfam" id="PF06527">
    <property type="entry name" value="TniQ"/>
    <property type="match status" value="1"/>
</dbReference>
<reference evidence="2" key="2">
    <citation type="journal article" date="2022" name="BMC Genomics">
        <title>Comparative genome analysis of mycobacteria focusing on tRNA and non-coding RNA.</title>
        <authorList>
            <person name="Behra P.R.K."/>
            <person name="Pettersson B.M.F."/>
            <person name="Ramesh M."/>
            <person name="Das S."/>
            <person name="Dasgupta S."/>
            <person name="Kirsebom L.A."/>
        </authorList>
    </citation>
    <scope>NUCLEOTIDE SEQUENCE</scope>
    <source>
        <strain evidence="2">DSM 44242</strain>
    </source>
</reference>
<dbReference type="RefSeq" id="WP_081814195.1">
    <property type="nucleotide sequence ID" value="NZ_MVIG01000002.1"/>
</dbReference>
<name>A0AAW5T107_9MYCO</name>